<organism evidence="1 2">
    <name type="scientific">Ensete ventricosum</name>
    <name type="common">Abyssinian banana</name>
    <name type="synonym">Musa ensete</name>
    <dbReference type="NCBI Taxonomy" id="4639"/>
    <lineage>
        <taxon>Eukaryota</taxon>
        <taxon>Viridiplantae</taxon>
        <taxon>Streptophyta</taxon>
        <taxon>Embryophyta</taxon>
        <taxon>Tracheophyta</taxon>
        <taxon>Spermatophyta</taxon>
        <taxon>Magnoliopsida</taxon>
        <taxon>Liliopsida</taxon>
        <taxon>Zingiberales</taxon>
        <taxon>Musaceae</taxon>
        <taxon>Ensete</taxon>
    </lineage>
</organism>
<name>A0A426XYJ8_ENSVE</name>
<evidence type="ECO:0000313" key="1">
    <source>
        <dbReference type="EMBL" id="RRT44618.1"/>
    </source>
</evidence>
<proteinExistence type="predicted"/>
<dbReference type="AlphaFoldDB" id="A0A426XYJ8"/>
<accession>A0A426XYJ8</accession>
<protein>
    <submittedName>
        <fullName evidence="1">Uncharacterized protein</fullName>
    </submittedName>
</protein>
<dbReference type="EMBL" id="AMZH03016357">
    <property type="protein sequence ID" value="RRT44618.1"/>
    <property type="molecule type" value="Genomic_DNA"/>
</dbReference>
<evidence type="ECO:0000313" key="2">
    <source>
        <dbReference type="Proteomes" id="UP000287651"/>
    </source>
</evidence>
<comment type="caution">
    <text evidence="1">The sequence shown here is derived from an EMBL/GenBank/DDBJ whole genome shotgun (WGS) entry which is preliminary data.</text>
</comment>
<reference evidence="1 2" key="1">
    <citation type="journal article" date="2014" name="Agronomy (Basel)">
        <title>A Draft Genome Sequence for Ensete ventricosum, the Drought-Tolerant Tree Against Hunger.</title>
        <authorList>
            <person name="Harrison J."/>
            <person name="Moore K.A."/>
            <person name="Paszkiewicz K."/>
            <person name="Jones T."/>
            <person name="Grant M."/>
            <person name="Ambacheew D."/>
            <person name="Muzemil S."/>
            <person name="Studholme D.J."/>
        </authorList>
    </citation>
    <scope>NUCLEOTIDE SEQUENCE [LARGE SCALE GENOMIC DNA]</scope>
</reference>
<gene>
    <name evidence="1" type="ORF">B296_00055639</name>
</gene>
<dbReference type="Proteomes" id="UP000287651">
    <property type="component" value="Unassembled WGS sequence"/>
</dbReference>
<sequence>MTTSWVEEDSEVYVSGGGSCGPLPRRWKELRTKVRLSDQSAGDKGSLGSVRRQRRQVICFQQWISCSATKIASTMWHFFPL</sequence>